<evidence type="ECO:0000256" key="1">
    <source>
        <dbReference type="SAM" id="Phobius"/>
    </source>
</evidence>
<feature type="transmembrane region" description="Helical" evidence="1">
    <location>
        <begin position="77"/>
        <end position="96"/>
    </location>
</feature>
<keyword evidence="3" id="KW-1185">Reference proteome</keyword>
<feature type="transmembrane region" description="Helical" evidence="1">
    <location>
        <begin position="52"/>
        <end position="71"/>
    </location>
</feature>
<keyword evidence="1" id="KW-0472">Membrane</keyword>
<dbReference type="Pfam" id="PF20221">
    <property type="entry name" value="DUF6580"/>
    <property type="match status" value="1"/>
</dbReference>
<comment type="caution">
    <text evidence="2">The sequence shown here is derived from an EMBL/GenBank/DDBJ whole genome shotgun (WGS) entry which is preliminary data.</text>
</comment>
<keyword evidence="1" id="KW-1133">Transmembrane helix</keyword>
<dbReference type="EMBL" id="JBBKXZ010000003">
    <property type="protein sequence ID" value="MFD3394828.1"/>
    <property type="molecule type" value="Genomic_DNA"/>
</dbReference>
<sequence length="191" mass="20816">MTKRTMILMGFLAFAIASRFLVVFNPAWANFSPIASMALFAGAYISNRYQAILWTILPIWISNMILNNVFYGQYFDGFSWGIDFVQVGLLALIPFIGARIKSFGGFIGGNVATVLGFFILSNFAVWAGDAIGYGFSAGNAVVYAKDFSGLVACYANALPFLKNAILSQFVFSAVLFGGFELVKSKSLALQR</sequence>
<protein>
    <submittedName>
        <fullName evidence="2">DUF6580 family putative transport protein</fullName>
    </submittedName>
</protein>
<reference evidence="2 3" key="1">
    <citation type="submission" date="2024-03" db="EMBL/GenBank/DDBJ databases">
        <title>Aquirufa genome sequencing.</title>
        <authorList>
            <person name="Pitt A."/>
            <person name="Hahn M.W."/>
        </authorList>
    </citation>
    <scope>NUCLEOTIDE SEQUENCE [LARGE SCALE GENOMIC DNA]</scope>
    <source>
        <strain evidence="2 3">OSTEICH-129V</strain>
    </source>
</reference>
<gene>
    <name evidence="2" type="ORF">U0R10_09345</name>
</gene>
<accession>A0ABW6DG36</accession>
<feature type="transmembrane region" description="Helical" evidence="1">
    <location>
        <begin position="164"/>
        <end position="182"/>
    </location>
</feature>
<organism evidence="2 3">
    <name type="scientific">Aquirufa avitistagni</name>
    <dbReference type="NCBI Taxonomy" id="3104728"/>
    <lineage>
        <taxon>Bacteria</taxon>
        <taxon>Pseudomonadati</taxon>
        <taxon>Bacteroidota</taxon>
        <taxon>Cytophagia</taxon>
        <taxon>Cytophagales</taxon>
        <taxon>Flectobacillaceae</taxon>
        <taxon>Aquirufa</taxon>
    </lineage>
</organism>
<evidence type="ECO:0000313" key="2">
    <source>
        <dbReference type="EMBL" id="MFD3394828.1"/>
    </source>
</evidence>
<feature type="transmembrane region" description="Helical" evidence="1">
    <location>
        <begin position="103"/>
        <end position="126"/>
    </location>
</feature>
<dbReference type="InterPro" id="IPR046487">
    <property type="entry name" value="DUF6580"/>
</dbReference>
<name>A0ABW6DG36_9BACT</name>
<proteinExistence type="predicted"/>
<keyword evidence="1" id="KW-0812">Transmembrane</keyword>
<dbReference type="Proteomes" id="UP001598138">
    <property type="component" value="Unassembled WGS sequence"/>
</dbReference>
<evidence type="ECO:0000313" key="3">
    <source>
        <dbReference type="Proteomes" id="UP001598138"/>
    </source>
</evidence>